<protein>
    <submittedName>
        <fullName evidence="2">Uncharacterized protein</fullName>
    </submittedName>
</protein>
<dbReference type="AlphaFoldDB" id="A0AAD3DE99"/>
<gene>
    <name evidence="2" type="ORF">CTEN210_18177</name>
</gene>
<evidence type="ECO:0000313" key="2">
    <source>
        <dbReference type="EMBL" id="GFH61701.1"/>
    </source>
</evidence>
<feature type="signal peptide" evidence="1">
    <location>
        <begin position="1"/>
        <end position="20"/>
    </location>
</feature>
<dbReference type="Proteomes" id="UP001054902">
    <property type="component" value="Unassembled WGS sequence"/>
</dbReference>
<reference evidence="2 3" key="1">
    <citation type="journal article" date="2021" name="Sci. Rep.">
        <title>The genome of the diatom Chaetoceros tenuissimus carries an ancient integrated fragment of an extant virus.</title>
        <authorList>
            <person name="Hongo Y."/>
            <person name="Kimura K."/>
            <person name="Takaki Y."/>
            <person name="Yoshida Y."/>
            <person name="Baba S."/>
            <person name="Kobayashi G."/>
            <person name="Nagasaki K."/>
            <person name="Hano T."/>
            <person name="Tomaru Y."/>
        </authorList>
    </citation>
    <scope>NUCLEOTIDE SEQUENCE [LARGE SCALE GENOMIC DNA]</scope>
    <source>
        <strain evidence="2 3">NIES-3715</strain>
    </source>
</reference>
<keyword evidence="3" id="KW-1185">Reference proteome</keyword>
<feature type="chain" id="PRO_5042294263" evidence="1">
    <location>
        <begin position="21"/>
        <end position="177"/>
    </location>
</feature>
<name>A0AAD3DE99_9STRA</name>
<organism evidence="2 3">
    <name type="scientific">Chaetoceros tenuissimus</name>
    <dbReference type="NCBI Taxonomy" id="426638"/>
    <lineage>
        <taxon>Eukaryota</taxon>
        <taxon>Sar</taxon>
        <taxon>Stramenopiles</taxon>
        <taxon>Ochrophyta</taxon>
        <taxon>Bacillariophyta</taxon>
        <taxon>Coscinodiscophyceae</taxon>
        <taxon>Chaetocerotophycidae</taxon>
        <taxon>Chaetocerotales</taxon>
        <taxon>Chaetocerotaceae</taxon>
        <taxon>Chaetoceros</taxon>
    </lineage>
</organism>
<sequence>MKVTYSIVFLILFFLGCSEGRDLKKKSRNHRKSNKKCDGSALHGTWQYFSQGSGALYTVLISCSDDTPTCTFFLGGSGICTRIGTIDESAFGVNEDGHCQFGYEDDEQMNVVLSPSPGVDSANYDKDLCGDFEDVAVQLDRGVRGIQIHKNLWHLYFSRDEELANYVLGPRHLIRNP</sequence>
<proteinExistence type="predicted"/>
<dbReference type="PROSITE" id="PS51257">
    <property type="entry name" value="PROKAR_LIPOPROTEIN"/>
    <property type="match status" value="1"/>
</dbReference>
<evidence type="ECO:0000313" key="3">
    <source>
        <dbReference type="Proteomes" id="UP001054902"/>
    </source>
</evidence>
<comment type="caution">
    <text evidence="2">The sequence shown here is derived from an EMBL/GenBank/DDBJ whole genome shotgun (WGS) entry which is preliminary data.</text>
</comment>
<dbReference type="EMBL" id="BLLK01000075">
    <property type="protein sequence ID" value="GFH61701.1"/>
    <property type="molecule type" value="Genomic_DNA"/>
</dbReference>
<evidence type="ECO:0000256" key="1">
    <source>
        <dbReference type="SAM" id="SignalP"/>
    </source>
</evidence>
<accession>A0AAD3DE99</accession>
<keyword evidence="1" id="KW-0732">Signal</keyword>